<accession>A0A6D2K5L8</accession>
<dbReference type="EMBL" id="CACVBM020001362">
    <property type="protein sequence ID" value="CAA7047008.1"/>
    <property type="molecule type" value="Genomic_DNA"/>
</dbReference>
<organism evidence="2 3">
    <name type="scientific">Microthlaspi erraticum</name>
    <dbReference type="NCBI Taxonomy" id="1685480"/>
    <lineage>
        <taxon>Eukaryota</taxon>
        <taxon>Viridiplantae</taxon>
        <taxon>Streptophyta</taxon>
        <taxon>Embryophyta</taxon>
        <taxon>Tracheophyta</taxon>
        <taxon>Spermatophyta</taxon>
        <taxon>Magnoliopsida</taxon>
        <taxon>eudicotyledons</taxon>
        <taxon>Gunneridae</taxon>
        <taxon>Pentapetalae</taxon>
        <taxon>rosids</taxon>
        <taxon>malvids</taxon>
        <taxon>Brassicales</taxon>
        <taxon>Brassicaceae</taxon>
        <taxon>Coluteocarpeae</taxon>
        <taxon>Microthlaspi</taxon>
    </lineage>
</organism>
<reference evidence="2" key="1">
    <citation type="submission" date="2020-01" db="EMBL/GenBank/DDBJ databases">
        <authorList>
            <person name="Mishra B."/>
        </authorList>
    </citation>
    <scope>NUCLEOTIDE SEQUENCE [LARGE SCALE GENOMIC DNA]</scope>
</reference>
<evidence type="ECO:0000313" key="3">
    <source>
        <dbReference type="Proteomes" id="UP000467841"/>
    </source>
</evidence>
<feature type="compositionally biased region" description="Low complexity" evidence="1">
    <location>
        <begin position="13"/>
        <end position="22"/>
    </location>
</feature>
<evidence type="ECO:0000313" key="2">
    <source>
        <dbReference type="EMBL" id="CAA7047008.1"/>
    </source>
</evidence>
<dbReference type="NCBIfam" id="TIGR01638">
    <property type="entry name" value="Atha_cystat_rel"/>
    <property type="match status" value="1"/>
</dbReference>
<evidence type="ECO:0000256" key="1">
    <source>
        <dbReference type="SAM" id="MobiDB-lite"/>
    </source>
</evidence>
<dbReference type="OrthoDB" id="1102427at2759"/>
<keyword evidence="3" id="KW-1185">Reference proteome</keyword>
<dbReference type="Proteomes" id="UP000467841">
    <property type="component" value="Unassembled WGS sequence"/>
</dbReference>
<dbReference type="InterPro" id="IPR006525">
    <property type="entry name" value="Cystatin-related_pln"/>
</dbReference>
<dbReference type="PANTHER" id="PTHR31228:SF24">
    <property type="entry name" value="CYSTATIN_MONELLIN SUPERFAMILY PROTEIN"/>
    <property type="match status" value="1"/>
</dbReference>
<dbReference type="AlphaFoldDB" id="A0A6D2K5L8"/>
<feature type="region of interest" description="Disordered" evidence="1">
    <location>
        <begin position="1"/>
        <end position="53"/>
    </location>
</feature>
<feature type="compositionally biased region" description="Acidic residues" evidence="1">
    <location>
        <begin position="27"/>
        <end position="41"/>
    </location>
</feature>
<protein>
    <recommendedName>
        <fullName evidence="4">Cystatin domain-containing protein</fullName>
    </recommendedName>
</protein>
<comment type="caution">
    <text evidence="2">The sequence shown here is derived from an EMBL/GenBank/DDBJ whole genome shotgun (WGS) entry which is preliminary data.</text>
</comment>
<gene>
    <name evidence="2" type="ORF">MERR_LOCUS34243</name>
</gene>
<dbReference type="PANTHER" id="PTHR31228">
    <property type="entry name" value="CYSTATIN/MONELLIN SUPERFAMILY PROTEIN"/>
    <property type="match status" value="1"/>
</dbReference>
<evidence type="ECO:0008006" key="4">
    <source>
        <dbReference type="Google" id="ProtNLM"/>
    </source>
</evidence>
<sequence length="172" mass="19551">MEASIMLEDASEPMEVSSPVVVRTELEPEEEEESDGEIEQGSDEKPKTDDPEDEILEILQAPEWDVDSFDGLEYYSSAEEELSSPLSDEDVAVEHYNMDKRQLINSKDPKLEFVEVVRGNYRGGRKSKSYITFMAREKPDGPVVEYQAKAMVTLDLKRHLILCRPAPMPKPI</sequence>
<proteinExistence type="predicted"/>
<name>A0A6D2K5L8_9BRAS</name>